<gene>
    <name evidence="2" type="ordered locus">MICA_2436</name>
</gene>
<name>G2KNU3_MICAA</name>
<dbReference type="EMBL" id="CP002382">
    <property type="protein sequence ID" value="AEP10738.1"/>
    <property type="molecule type" value="Genomic_DNA"/>
</dbReference>
<sequence length="100" mass="11838">MAQSTEDALIEKRNWHWRNTMRPVRFFSLDARAALPFFALLVYARPITLVLTIIITVIFSMLERRGLTFSSAMRALRVWIVGQNRPAWVSLRRRRMRDFG</sequence>
<evidence type="ECO:0000256" key="1">
    <source>
        <dbReference type="SAM" id="Phobius"/>
    </source>
</evidence>
<keyword evidence="1" id="KW-0812">Transmembrane</keyword>
<keyword evidence="3" id="KW-1185">Reference proteome</keyword>
<keyword evidence="1" id="KW-1133">Transmembrane helix</keyword>
<dbReference type="RefSeq" id="WP_014103961.1">
    <property type="nucleotide sequence ID" value="NC_016026.1"/>
</dbReference>
<dbReference type="NCBIfam" id="NF038220">
    <property type="entry name" value="IcmT_TraK"/>
    <property type="match status" value="1"/>
</dbReference>
<dbReference type="InterPro" id="IPR047756">
    <property type="entry name" value="IcmT-like"/>
</dbReference>
<evidence type="ECO:0000313" key="3">
    <source>
        <dbReference type="Proteomes" id="UP000009286"/>
    </source>
</evidence>
<dbReference type="AlphaFoldDB" id="G2KNU3"/>
<dbReference type="KEGG" id="mai:MICA_2436"/>
<dbReference type="OrthoDB" id="7851747at2"/>
<dbReference type="HOGENOM" id="CLU_180734_0_0_5"/>
<protein>
    <submittedName>
        <fullName evidence="2">IcmT domain protein</fullName>
    </submittedName>
</protein>
<accession>G2KNU3</accession>
<feature type="transmembrane region" description="Helical" evidence="1">
    <location>
        <begin position="37"/>
        <end position="62"/>
    </location>
</feature>
<evidence type="ECO:0000313" key="2">
    <source>
        <dbReference type="EMBL" id="AEP10738.1"/>
    </source>
</evidence>
<proteinExistence type="predicted"/>
<dbReference type="STRING" id="856793.MICA_2436"/>
<reference evidence="2 3" key="1">
    <citation type="journal article" date="2011" name="BMC Genomics">
        <title>Genomic insights into an obligate epibiotic bacterial predator: Micavibrio aeruginosavorus ARL-13.</title>
        <authorList>
            <person name="Wang Z."/>
            <person name="Kadouri D."/>
            <person name="Wu M."/>
        </authorList>
    </citation>
    <scope>NUCLEOTIDE SEQUENCE [LARGE SCALE GENOMIC DNA]</scope>
    <source>
        <strain evidence="2 3">ARL-13</strain>
    </source>
</reference>
<keyword evidence="1" id="KW-0472">Membrane</keyword>
<organism evidence="2 3">
    <name type="scientific">Micavibrio aeruginosavorus (strain ARL-13)</name>
    <dbReference type="NCBI Taxonomy" id="856793"/>
    <lineage>
        <taxon>Bacteria</taxon>
        <taxon>Pseudomonadati</taxon>
        <taxon>Bdellovibrionota</taxon>
        <taxon>Bdellovibrionia</taxon>
        <taxon>Bdellovibrionales</taxon>
        <taxon>Pseudobdellovibrionaceae</taxon>
        <taxon>Micavibrio</taxon>
    </lineage>
</organism>
<dbReference type="Proteomes" id="UP000009286">
    <property type="component" value="Chromosome"/>
</dbReference>